<dbReference type="AlphaFoldDB" id="J9DPT9"/>
<sequence>MTNKTESQSDQSWKENLNLPAKDLRFKTTDVTDTKGIEFEDFCLKRPLLMGILRK</sequence>
<gene>
    <name evidence="1" type="ORF">WUBG_17434</name>
</gene>
<protein>
    <submittedName>
        <fullName evidence="1">Uncharacterized protein</fullName>
    </submittedName>
</protein>
<name>J9DPT9_WUCBA</name>
<comment type="caution">
    <text evidence="1">The sequence shown here is derived from an EMBL/GenBank/DDBJ whole genome shotgun (WGS) entry which is preliminary data.</text>
</comment>
<dbReference type="EMBL" id="ADBV01018011">
    <property type="protein sequence ID" value="EJW71658.1"/>
    <property type="molecule type" value="Genomic_DNA"/>
</dbReference>
<organism evidence="1 2">
    <name type="scientific">Wuchereria bancrofti</name>
    <dbReference type="NCBI Taxonomy" id="6293"/>
    <lineage>
        <taxon>Eukaryota</taxon>
        <taxon>Metazoa</taxon>
        <taxon>Ecdysozoa</taxon>
        <taxon>Nematoda</taxon>
        <taxon>Chromadorea</taxon>
        <taxon>Rhabditida</taxon>
        <taxon>Spirurina</taxon>
        <taxon>Spiruromorpha</taxon>
        <taxon>Filarioidea</taxon>
        <taxon>Onchocercidae</taxon>
        <taxon>Wuchereria</taxon>
    </lineage>
</organism>
<dbReference type="Proteomes" id="UP000004810">
    <property type="component" value="Unassembled WGS sequence"/>
</dbReference>
<evidence type="ECO:0000313" key="2">
    <source>
        <dbReference type="Proteomes" id="UP000004810"/>
    </source>
</evidence>
<proteinExistence type="predicted"/>
<feature type="non-terminal residue" evidence="1">
    <location>
        <position position="55"/>
    </location>
</feature>
<reference evidence="2" key="1">
    <citation type="submission" date="2012-08" db="EMBL/GenBank/DDBJ databases">
        <title>The Genome Sequence of Wuchereria bancrofti.</title>
        <authorList>
            <person name="Nutman T.B."/>
            <person name="Fink D.L."/>
            <person name="Russ C."/>
            <person name="Young S."/>
            <person name="Zeng Q."/>
            <person name="Koehrsen M."/>
            <person name="Alvarado L."/>
            <person name="Berlin A."/>
            <person name="Chapman S.B."/>
            <person name="Chen Z."/>
            <person name="Freedman E."/>
            <person name="Gellesch M."/>
            <person name="Goldberg J."/>
            <person name="Griggs A."/>
            <person name="Gujja S."/>
            <person name="Heilman E.R."/>
            <person name="Heiman D."/>
            <person name="Hepburn T."/>
            <person name="Howarth C."/>
            <person name="Jen D."/>
            <person name="Larson L."/>
            <person name="Lewis B."/>
            <person name="Mehta T."/>
            <person name="Park D."/>
            <person name="Pearson M."/>
            <person name="Roberts A."/>
            <person name="Saif S."/>
            <person name="Shea T."/>
            <person name="Shenoy N."/>
            <person name="Sisk P."/>
            <person name="Stolte C."/>
            <person name="Sykes S."/>
            <person name="Walk T."/>
            <person name="White J."/>
            <person name="Yandava C."/>
            <person name="Haas B."/>
            <person name="Henn M.R."/>
            <person name="Nusbaum C."/>
            <person name="Birren B."/>
        </authorList>
    </citation>
    <scope>NUCLEOTIDE SEQUENCE [LARGE SCALE GENOMIC DNA]</scope>
    <source>
        <strain evidence="2">NA</strain>
    </source>
</reference>
<evidence type="ECO:0000313" key="1">
    <source>
        <dbReference type="EMBL" id="EJW71658.1"/>
    </source>
</evidence>
<accession>J9DPT9</accession>